<organism evidence="1 2">
    <name type="scientific">Bilophila wadsworthia (strain 3_1_6)</name>
    <dbReference type="NCBI Taxonomy" id="563192"/>
    <lineage>
        <taxon>Bacteria</taxon>
        <taxon>Pseudomonadati</taxon>
        <taxon>Thermodesulfobacteriota</taxon>
        <taxon>Desulfovibrionia</taxon>
        <taxon>Desulfovibrionales</taxon>
        <taxon>Desulfovibrionaceae</taxon>
        <taxon>Bilophila</taxon>
    </lineage>
</organism>
<comment type="caution">
    <text evidence="1">The sequence shown here is derived from an EMBL/GenBank/DDBJ whole genome shotgun (WGS) entry which is preliminary data.</text>
</comment>
<protein>
    <submittedName>
        <fullName evidence="1">Uncharacterized protein</fullName>
    </submittedName>
</protein>
<dbReference type="GeneID" id="78086975"/>
<dbReference type="HOGENOM" id="CLU_2822491_0_0_7"/>
<dbReference type="EMBL" id="ADCP02000002">
    <property type="protein sequence ID" value="EFV45974.1"/>
    <property type="molecule type" value="Genomic_DNA"/>
</dbReference>
<gene>
    <name evidence="1" type="ORF">HMPREF0179_00237</name>
</gene>
<dbReference type="Proteomes" id="UP000006034">
    <property type="component" value="Unassembled WGS sequence"/>
</dbReference>
<evidence type="ECO:0000313" key="2">
    <source>
        <dbReference type="Proteomes" id="UP000006034"/>
    </source>
</evidence>
<reference evidence="1 2" key="2">
    <citation type="submission" date="2013-04" db="EMBL/GenBank/DDBJ databases">
        <title>The Genome Sequence of Bilophila wadsworthia 3_1_6.</title>
        <authorList>
            <consortium name="The Broad Institute Genomics Platform"/>
            <person name="Earl A."/>
            <person name="Ward D."/>
            <person name="Feldgarden M."/>
            <person name="Gevers D."/>
            <person name="Sibley C."/>
            <person name="Strauss J."/>
            <person name="Allen-Vercoe E."/>
            <person name="Walker B."/>
            <person name="Young S."/>
            <person name="Zeng Q."/>
            <person name="Gargeya S."/>
            <person name="Fitzgerald M."/>
            <person name="Haas B."/>
            <person name="Abouelleil A."/>
            <person name="Allen A.W."/>
            <person name="Alvarado L."/>
            <person name="Arachchi H.M."/>
            <person name="Berlin A.M."/>
            <person name="Chapman S.B."/>
            <person name="Gainer-Dewar J."/>
            <person name="Goldberg J."/>
            <person name="Griggs A."/>
            <person name="Gujja S."/>
            <person name="Hansen M."/>
            <person name="Howarth C."/>
            <person name="Imamovic A."/>
            <person name="Ireland A."/>
            <person name="Larimer J."/>
            <person name="McCowan C."/>
            <person name="Murphy C."/>
            <person name="Pearson M."/>
            <person name="Poon T.W."/>
            <person name="Priest M."/>
            <person name="Roberts A."/>
            <person name="Saif S."/>
            <person name="Shea T."/>
            <person name="Sisk P."/>
            <person name="Sykes S."/>
            <person name="Wortman J."/>
            <person name="Nusbaum C."/>
            <person name="Birren B."/>
        </authorList>
    </citation>
    <scope>NUCLEOTIDE SEQUENCE [LARGE SCALE GENOMIC DNA]</scope>
    <source>
        <strain evidence="1 2">3_1_6</strain>
    </source>
</reference>
<dbReference type="RefSeq" id="WP_005024319.1">
    <property type="nucleotide sequence ID" value="NZ_KE150239.1"/>
</dbReference>
<dbReference type="AlphaFoldDB" id="E5Y228"/>
<reference evidence="1 2" key="1">
    <citation type="submission" date="2010-10" db="EMBL/GenBank/DDBJ databases">
        <authorList>
            <consortium name="The Broad Institute Genome Sequencing Platform"/>
            <person name="Ward D."/>
            <person name="Earl A."/>
            <person name="Feldgarden M."/>
            <person name="Young S.K."/>
            <person name="Gargeya S."/>
            <person name="Zeng Q."/>
            <person name="Alvarado L."/>
            <person name="Berlin A."/>
            <person name="Bochicchio J."/>
            <person name="Chapman S.B."/>
            <person name="Chen Z."/>
            <person name="Freedman E."/>
            <person name="Gellesch M."/>
            <person name="Goldberg J."/>
            <person name="Griggs A."/>
            <person name="Gujja S."/>
            <person name="Heilman E."/>
            <person name="Heiman D."/>
            <person name="Howarth C."/>
            <person name="Mehta T."/>
            <person name="Neiman D."/>
            <person name="Pearson M."/>
            <person name="Roberts A."/>
            <person name="Saif S."/>
            <person name="Shea T."/>
            <person name="Shenoy N."/>
            <person name="Sisk P."/>
            <person name="Stolte C."/>
            <person name="Sykes S."/>
            <person name="White J."/>
            <person name="Yandava C."/>
            <person name="Allen-Vercoe E."/>
            <person name="Sibley C."/>
            <person name="Ambrose C.E."/>
            <person name="Strauss J."/>
            <person name="Daigneault M."/>
            <person name="Haas B."/>
            <person name="Nusbaum C."/>
            <person name="Birren B."/>
        </authorList>
    </citation>
    <scope>NUCLEOTIDE SEQUENCE [LARGE SCALE GENOMIC DNA]</scope>
    <source>
        <strain evidence="1 2">3_1_6</strain>
    </source>
</reference>
<evidence type="ECO:0000313" key="1">
    <source>
        <dbReference type="EMBL" id="EFV45974.1"/>
    </source>
</evidence>
<proteinExistence type="predicted"/>
<sequence length="66" mass="7445">MKDKKEPIVLDLDIFIHLMTSAYREGFKAGAGKNIQRLENDCASAVSQFRFGMADMLNEPESTVQH</sequence>
<keyword evidence="2" id="KW-1185">Reference proteome</keyword>
<name>E5Y228_BILW3</name>
<accession>E5Y228</accession>